<gene>
    <name evidence="14" type="ORF">GDO54_009827</name>
</gene>
<evidence type="ECO:0000256" key="7">
    <source>
        <dbReference type="ARBA" id="ARBA00023040"/>
    </source>
</evidence>
<dbReference type="SUPFAM" id="SSF81321">
    <property type="entry name" value="Family A G protein-coupled receptor-like"/>
    <property type="match status" value="1"/>
</dbReference>
<evidence type="ECO:0000256" key="5">
    <source>
        <dbReference type="ARBA" id="ARBA00022692"/>
    </source>
</evidence>
<keyword evidence="9 12" id="KW-0675">Receptor</keyword>
<evidence type="ECO:0000256" key="13">
    <source>
        <dbReference type="SAM" id="Phobius"/>
    </source>
</evidence>
<dbReference type="InterPro" id="IPR007960">
    <property type="entry name" value="TAS2R"/>
</dbReference>
<evidence type="ECO:0000256" key="10">
    <source>
        <dbReference type="ARBA" id="ARBA00023224"/>
    </source>
</evidence>
<dbReference type="GO" id="GO:0033038">
    <property type="term" value="F:bitter taste receptor activity"/>
    <property type="evidence" value="ECO:0007669"/>
    <property type="project" value="InterPro"/>
</dbReference>
<dbReference type="FunFam" id="1.20.1070.10:FF:000055">
    <property type="entry name" value="Taste receptor type 2"/>
    <property type="match status" value="1"/>
</dbReference>
<name>A0AAV3AJQ6_PYXAD</name>
<evidence type="ECO:0000256" key="9">
    <source>
        <dbReference type="ARBA" id="ARBA00023170"/>
    </source>
</evidence>
<proteinExistence type="inferred from homology"/>
<keyword evidence="6 13" id="KW-1133">Transmembrane helix</keyword>
<evidence type="ECO:0000256" key="11">
    <source>
        <dbReference type="RuleBase" id="RU004423"/>
    </source>
</evidence>
<sequence length="288" mass="33305">MGIALNGFIVVMNSKTWMRNKCLPPGDQIVTSLCLSRWIYLCLVGVHGIWHSILSQVHVSFFSWFFNPALISMNYISIWIARLLCVYYCVKIAIYKHVVFLYLKEKMPKLAPWFLGLCVLFSLVLGLPYWLQIPSSQFNISTMNVTQNTTMQPFSGIYLISSTPPFIIFTIAFFLTIPSLWKHIRNMSGDGTSFRNPDMKTHYNAIKSITFFFLLHIMFIVCINIYHTGMLARGTLQRSFMSVLTVVYPFLHSAVLIFYNRKLRKEFLHLITYMSTFISSTPPSLIII</sequence>
<evidence type="ECO:0000313" key="14">
    <source>
        <dbReference type="EMBL" id="DBA25443.1"/>
    </source>
</evidence>
<evidence type="ECO:0000256" key="8">
    <source>
        <dbReference type="ARBA" id="ARBA00023136"/>
    </source>
</evidence>
<dbReference type="AlphaFoldDB" id="A0AAV3AJQ6"/>
<reference evidence="14" key="1">
    <citation type="thesis" date="2020" institute="ProQuest LLC" country="789 East Eisenhower Parkway, Ann Arbor, MI, USA">
        <title>Comparative Genomics and Chromosome Evolution.</title>
        <authorList>
            <person name="Mudd A.B."/>
        </authorList>
    </citation>
    <scope>NUCLEOTIDE SEQUENCE</scope>
    <source>
        <strain evidence="14">1538</strain>
        <tissue evidence="14">Blood</tissue>
    </source>
</reference>
<dbReference type="PANTHER" id="PTHR11394">
    <property type="entry name" value="TASTE RECEPTOR TYPE 2"/>
    <property type="match status" value="1"/>
</dbReference>
<evidence type="ECO:0000256" key="2">
    <source>
        <dbReference type="ARBA" id="ARBA00007376"/>
    </source>
</evidence>
<protein>
    <recommendedName>
        <fullName evidence="12">Taste receptor type 2</fullName>
    </recommendedName>
</protein>
<accession>A0AAV3AJQ6</accession>
<evidence type="ECO:0000256" key="4">
    <source>
        <dbReference type="ARBA" id="ARBA00022606"/>
    </source>
</evidence>
<dbReference type="GO" id="GO:0016020">
    <property type="term" value="C:membrane"/>
    <property type="evidence" value="ECO:0007669"/>
    <property type="project" value="UniProtKB-SubCell"/>
</dbReference>
<comment type="similarity">
    <text evidence="2 11">Belongs to the G-protein coupled receptor T2R family.</text>
</comment>
<keyword evidence="10 12" id="KW-0807">Transducer</keyword>
<evidence type="ECO:0000313" key="15">
    <source>
        <dbReference type="Proteomes" id="UP001181693"/>
    </source>
</evidence>
<dbReference type="PANTHER" id="PTHR11394:SF47">
    <property type="entry name" value="TASTE RECEPTOR TYPE 2 MEMBER 40"/>
    <property type="match status" value="1"/>
</dbReference>
<comment type="subcellular location">
    <subcellularLocation>
        <location evidence="1 12">Membrane</location>
        <topology evidence="1 12">Multi-pass membrane protein</topology>
    </subcellularLocation>
</comment>
<dbReference type="Pfam" id="PF05296">
    <property type="entry name" value="TAS2R"/>
    <property type="match status" value="1"/>
</dbReference>
<keyword evidence="3 12" id="KW-0919">Taste</keyword>
<dbReference type="EMBL" id="DYDO01000004">
    <property type="protein sequence ID" value="DBA25443.1"/>
    <property type="molecule type" value="Genomic_DNA"/>
</dbReference>
<feature type="transmembrane region" description="Helical" evidence="13">
    <location>
        <begin position="72"/>
        <end position="90"/>
    </location>
</feature>
<evidence type="ECO:0000256" key="6">
    <source>
        <dbReference type="ARBA" id="ARBA00022989"/>
    </source>
</evidence>
<feature type="transmembrane region" description="Helical" evidence="13">
    <location>
        <begin position="239"/>
        <end position="259"/>
    </location>
</feature>
<evidence type="ECO:0000256" key="3">
    <source>
        <dbReference type="ARBA" id="ARBA00022480"/>
    </source>
</evidence>
<keyword evidence="8 12" id="KW-0472">Membrane</keyword>
<keyword evidence="7 12" id="KW-0297">G-protein coupled receptor</keyword>
<dbReference type="GO" id="GO:0004930">
    <property type="term" value="F:G protein-coupled receptor activity"/>
    <property type="evidence" value="ECO:0007669"/>
    <property type="project" value="UniProtKB-KW"/>
</dbReference>
<comment type="caution">
    <text evidence="14">The sequence shown here is derived from an EMBL/GenBank/DDBJ whole genome shotgun (WGS) entry which is preliminary data.</text>
</comment>
<feature type="transmembrane region" description="Helical" evidence="13">
    <location>
        <begin position="209"/>
        <end position="227"/>
    </location>
</feature>
<keyword evidence="15" id="KW-1185">Reference proteome</keyword>
<feature type="transmembrane region" description="Helical" evidence="13">
    <location>
        <begin position="38"/>
        <end position="66"/>
    </location>
</feature>
<feature type="transmembrane region" description="Helical" evidence="13">
    <location>
        <begin position="110"/>
        <end position="131"/>
    </location>
</feature>
<dbReference type="Proteomes" id="UP001181693">
    <property type="component" value="Unassembled WGS sequence"/>
</dbReference>
<keyword evidence="5 12" id="KW-0812">Transmembrane</keyword>
<feature type="transmembrane region" description="Helical" evidence="13">
    <location>
        <begin position="157"/>
        <end position="177"/>
    </location>
</feature>
<evidence type="ECO:0000256" key="12">
    <source>
        <dbReference type="RuleBase" id="RU004424"/>
    </source>
</evidence>
<evidence type="ECO:0000256" key="1">
    <source>
        <dbReference type="ARBA" id="ARBA00004141"/>
    </source>
</evidence>
<keyword evidence="4 12" id="KW-0716">Sensory transduction</keyword>
<organism evidence="14 15">
    <name type="scientific">Pyxicephalus adspersus</name>
    <name type="common">African bullfrog</name>
    <dbReference type="NCBI Taxonomy" id="30357"/>
    <lineage>
        <taxon>Eukaryota</taxon>
        <taxon>Metazoa</taxon>
        <taxon>Chordata</taxon>
        <taxon>Craniata</taxon>
        <taxon>Vertebrata</taxon>
        <taxon>Euteleostomi</taxon>
        <taxon>Amphibia</taxon>
        <taxon>Batrachia</taxon>
        <taxon>Anura</taxon>
        <taxon>Neobatrachia</taxon>
        <taxon>Ranoidea</taxon>
        <taxon>Pyxicephalidae</taxon>
        <taxon>Pyxicephalinae</taxon>
        <taxon>Pyxicephalus</taxon>
    </lineage>
</organism>